<proteinExistence type="predicted"/>
<sequence>MGLKSDKDHKYFGGRDLVRFTKLQARIQQGKWQEQFDAVKLCLMLMVNCVLTGLDERDFILIWQLSLVNDLDAFNAFSWGSYVYKYSIFGFKKAEQSRPPRYNVYEFVYALLVFAFEVIFTLAMQFATLREAEGFPHVRRSRTDRQRSGEGIMVLPGDRREHVRGGTRGHTYRSVREEKVCSSDRNRHEQHQELVRMIRALYGTSIEMHSDEPFDFDATWVTAQMRADNQQDCTVASDIIPQQDTAAVSHSETAHQDTTALSNSTLQDPTAGPEGAVESQHVPSASDTASLKPVPTISYTTLQDPVSTDTPRVQQVPVSVIVSSDTTVMYNGDSGNGDSAGSRLPIAD</sequence>
<dbReference type="AlphaFoldDB" id="A0AAE0EHB2"/>
<name>A0AAE0EHB2_9ROSI</name>
<dbReference type="Pfam" id="PF09331">
    <property type="entry name" value="DUF1985"/>
    <property type="match status" value="1"/>
</dbReference>
<evidence type="ECO:0000313" key="5">
    <source>
        <dbReference type="Proteomes" id="UP001281410"/>
    </source>
</evidence>
<keyword evidence="2" id="KW-0812">Transmembrane</keyword>
<dbReference type="PANTHER" id="PTHR48449">
    <property type="entry name" value="DUF1985 DOMAIN-CONTAINING PROTEIN"/>
    <property type="match status" value="1"/>
</dbReference>
<evidence type="ECO:0000256" key="2">
    <source>
        <dbReference type="SAM" id="Phobius"/>
    </source>
</evidence>
<comment type="caution">
    <text evidence="4">The sequence shown here is derived from an EMBL/GenBank/DDBJ whole genome shotgun (WGS) entry which is preliminary data.</text>
</comment>
<feature type="compositionally biased region" description="Polar residues" evidence="1">
    <location>
        <begin position="245"/>
        <end position="268"/>
    </location>
</feature>
<keyword evidence="5" id="KW-1185">Reference proteome</keyword>
<evidence type="ECO:0000259" key="3">
    <source>
        <dbReference type="Pfam" id="PF09331"/>
    </source>
</evidence>
<feature type="transmembrane region" description="Helical" evidence="2">
    <location>
        <begin position="107"/>
        <end position="127"/>
    </location>
</feature>
<feature type="domain" description="DUF1985" evidence="3">
    <location>
        <begin position="9"/>
        <end position="86"/>
    </location>
</feature>
<dbReference type="InterPro" id="IPR015410">
    <property type="entry name" value="DUF1985"/>
</dbReference>
<evidence type="ECO:0000313" key="4">
    <source>
        <dbReference type="EMBL" id="KAK3228443.1"/>
    </source>
</evidence>
<dbReference type="EMBL" id="JANJYJ010000001">
    <property type="protein sequence ID" value="KAK3228443.1"/>
    <property type="molecule type" value="Genomic_DNA"/>
</dbReference>
<gene>
    <name evidence="4" type="ORF">Dsin_000324</name>
</gene>
<keyword evidence="2" id="KW-1133">Transmembrane helix</keyword>
<organism evidence="4 5">
    <name type="scientific">Dipteronia sinensis</name>
    <dbReference type="NCBI Taxonomy" id="43782"/>
    <lineage>
        <taxon>Eukaryota</taxon>
        <taxon>Viridiplantae</taxon>
        <taxon>Streptophyta</taxon>
        <taxon>Embryophyta</taxon>
        <taxon>Tracheophyta</taxon>
        <taxon>Spermatophyta</taxon>
        <taxon>Magnoliopsida</taxon>
        <taxon>eudicotyledons</taxon>
        <taxon>Gunneridae</taxon>
        <taxon>Pentapetalae</taxon>
        <taxon>rosids</taxon>
        <taxon>malvids</taxon>
        <taxon>Sapindales</taxon>
        <taxon>Sapindaceae</taxon>
        <taxon>Hippocastanoideae</taxon>
        <taxon>Acereae</taxon>
        <taxon>Dipteronia</taxon>
    </lineage>
</organism>
<keyword evidence="2" id="KW-0472">Membrane</keyword>
<feature type="region of interest" description="Disordered" evidence="1">
    <location>
        <begin position="327"/>
        <end position="348"/>
    </location>
</feature>
<feature type="region of interest" description="Disordered" evidence="1">
    <location>
        <begin position="245"/>
        <end position="292"/>
    </location>
</feature>
<dbReference type="Proteomes" id="UP001281410">
    <property type="component" value="Unassembled WGS sequence"/>
</dbReference>
<reference evidence="4" key="1">
    <citation type="journal article" date="2023" name="Plant J.">
        <title>Genome sequences and population genomics provide insights into the demographic history, inbreeding, and mutation load of two 'living fossil' tree species of Dipteronia.</title>
        <authorList>
            <person name="Feng Y."/>
            <person name="Comes H.P."/>
            <person name="Chen J."/>
            <person name="Zhu S."/>
            <person name="Lu R."/>
            <person name="Zhang X."/>
            <person name="Li P."/>
            <person name="Qiu J."/>
            <person name="Olsen K.M."/>
            <person name="Qiu Y."/>
        </authorList>
    </citation>
    <scope>NUCLEOTIDE SEQUENCE</scope>
    <source>
        <strain evidence="4">NBL</strain>
    </source>
</reference>
<evidence type="ECO:0000256" key="1">
    <source>
        <dbReference type="SAM" id="MobiDB-lite"/>
    </source>
</evidence>
<accession>A0AAE0EHB2</accession>
<dbReference type="PANTHER" id="PTHR48449:SF1">
    <property type="entry name" value="DUF1985 DOMAIN-CONTAINING PROTEIN"/>
    <property type="match status" value="1"/>
</dbReference>
<protein>
    <recommendedName>
        <fullName evidence="3">DUF1985 domain-containing protein</fullName>
    </recommendedName>
</protein>
<feature type="compositionally biased region" description="Low complexity" evidence="1">
    <location>
        <begin position="331"/>
        <end position="342"/>
    </location>
</feature>